<protein>
    <submittedName>
        <fullName evidence="1">Uncharacterized protein</fullName>
    </submittedName>
</protein>
<dbReference type="GeneID" id="64766425"/>
<evidence type="ECO:0000313" key="1">
    <source>
        <dbReference type="EMBL" id="AVO25100.1"/>
    </source>
</evidence>
<accession>A0A2P1JXS4</accession>
<dbReference type="EMBL" id="MG962366">
    <property type="protein sequence ID" value="AVO25100.1"/>
    <property type="molecule type" value="Genomic_DNA"/>
</dbReference>
<proteinExistence type="predicted"/>
<name>A0A2P1JXS4_9CAUD</name>
<sequence length="113" mass="13012">MRERYDIFEEMEKAVQSGPVTPDELQRAEAKRALRERQLGRVQRMRNYLGPGTNTHRAFIEGPSYEIEPLASGPEDFVIKHLDGWLDKYPLQPGHRAFVVKVVDCFDGPELVD</sequence>
<dbReference type="Proteomes" id="UP000241290">
    <property type="component" value="Genome"/>
</dbReference>
<reference evidence="2" key="1">
    <citation type="submission" date="2018-02" db="EMBL/GenBank/DDBJ databases">
        <authorList>
            <person name="Cohen D.B."/>
            <person name="Kent A.D."/>
        </authorList>
    </citation>
    <scope>NUCLEOTIDE SEQUENCE [LARGE SCALE GENOMIC DNA]</scope>
</reference>
<dbReference type="RefSeq" id="YP_010059194.1">
    <property type="nucleotide sequence ID" value="NC_054724.1"/>
</dbReference>
<keyword evidence="2" id="KW-1185">Reference proteome</keyword>
<dbReference type="KEGG" id="vg:64766425"/>
<organism evidence="1 2">
    <name type="scientific">Rhodococcus phage Finch</name>
    <dbReference type="NCBI Taxonomy" id="2094144"/>
    <lineage>
        <taxon>Viruses</taxon>
        <taxon>Duplodnaviria</taxon>
        <taxon>Heunggongvirae</taxon>
        <taxon>Uroviricota</taxon>
        <taxon>Caudoviricetes</taxon>
        <taxon>Finchvirus</taxon>
        <taxon>Finchvirus finch</taxon>
    </lineage>
</organism>
<evidence type="ECO:0000313" key="2">
    <source>
        <dbReference type="Proteomes" id="UP000241290"/>
    </source>
</evidence>
<gene>
    <name evidence="1" type="primary">172</name>
    <name evidence="1" type="ORF">SEA_FINCH_172</name>
</gene>